<evidence type="ECO:0000313" key="2">
    <source>
        <dbReference type="Proteomes" id="UP001054252"/>
    </source>
</evidence>
<dbReference type="Proteomes" id="UP001054252">
    <property type="component" value="Unassembled WGS sequence"/>
</dbReference>
<proteinExistence type="predicted"/>
<gene>
    <name evidence="1" type="ORF">SLEP1_g7000</name>
</gene>
<protein>
    <submittedName>
        <fullName evidence="1">Uncharacterized protein</fullName>
    </submittedName>
</protein>
<organism evidence="1 2">
    <name type="scientific">Rubroshorea leprosula</name>
    <dbReference type="NCBI Taxonomy" id="152421"/>
    <lineage>
        <taxon>Eukaryota</taxon>
        <taxon>Viridiplantae</taxon>
        <taxon>Streptophyta</taxon>
        <taxon>Embryophyta</taxon>
        <taxon>Tracheophyta</taxon>
        <taxon>Spermatophyta</taxon>
        <taxon>Magnoliopsida</taxon>
        <taxon>eudicotyledons</taxon>
        <taxon>Gunneridae</taxon>
        <taxon>Pentapetalae</taxon>
        <taxon>rosids</taxon>
        <taxon>malvids</taxon>
        <taxon>Malvales</taxon>
        <taxon>Dipterocarpaceae</taxon>
        <taxon>Rubroshorea</taxon>
    </lineage>
</organism>
<reference evidence="1 2" key="1">
    <citation type="journal article" date="2021" name="Commun. Biol.">
        <title>The genome of Shorea leprosula (Dipterocarpaceae) highlights the ecological relevance of drought in aseasonal tropical rainforests.</title>
        <authorList>
            <person name="Ng K.K.S."/>
            <person name="Kobayashi M.J."/>
            <person name="Fawcett J.A."/>
            <person name="Hatakeyama M."/>
            <person name="Paape T."/>
            <person name="Ng C.H."/>
            <person name="Ang C.C."/>
            <person name="Tnah L.H."/>
            <person name="Lee C.T."/>
            <person name="Nishiyama T."/>
            <person name="Sese J."/>
            <person name="O'Brien M.J."/>
            <person name="Copetti D."/>
            <person name="Mohd Noor M.I."/>
            <person name="Ong R.C."/>
            <person name="Putra M."/>
            <person name="Sireger I.Z."/>
            <person name="Indrioko S."/>
            <person name="Kosugi Y."/>
            <person name="Izuno A."/>
            <person name="Isagi Y."/>
            <person name="Lee S.L."/>
            <person name="Shimizu K.K."/>
        </authorList>
    </citation>
    <scope>NUCLEOTIDE SEQUENCE [LARGE SCALE GENOMIC DNA]</scope>
    <source>
        <strain evidence="1">214</strain>
    </source>
</reference>
<sequence length="177" mass="19462">MNSGSYRVFQMVPSSAHHVIVEFVAKASSRKLMKILLMIELSAVASASTIIGENSSGTKEQVSLVKYYKQRRKFASVAPSDRSGSAKQQMPLLKGKFASIGPGDSSSGTKPQAHLLKNYYKRKRKFSIIKPHVPLLKFFNSEGGNFPLLILAVPKNILACVALHKNRKRGRKSASES</sequence>
<accession>A0AAV5I5A0</accession>
<comment type="caution">
    <text evidence="1">The sequence shown here is derived from an EMBL/GenBank/DDBJ whole genome shotgun (WGS) entry which is preliminary data.</text>
</comment>
<dbReference type="EMBL" id="BPVZ01000007">
    <property type="protein sequence ID" value="GKU93406.1"/>
    <property type="molecule type" value="Genomic_DNA"/>
</dbReference>
<dbReference type="AlphaFoldDB" id="A0AAV5I5A0"/>
<evidence type="ECO:0000313" key="1">
    <source>
        <dbReference type="EMBL" id="GKU93406.1"/>
    </source>
</evidence>
<name>A0AAV5I5A0_9ROSI</name>
<keyword evidence="2" id="KW-1185">Reference proteome</keyword>